<proteinExistence type="predicted"/>
<dbReference type="PROSITE" id="PS50977">
    <property type="entry name" value="HTH_TETR_2"/>
    <property type="match status" value="1"/>
</dbReference>
<dbReference type="PANTHER" id="PTHR30055">
    <property type="entry name" value="HTH-TYPE TRANSCRIPTIONAL REGULATOR RUTR"/>
    <property type="match status" value="1"/>
</dbReference>
<dbReference type="InterPro" id="IPR050109">
    <property type="entry name" value="HTH-type_TetR-like_transc_reg"/>
</dbReference>
<keyword evidence="3" id="KW-0804">Transcription</keyword>
<dbReference type="GeneID" id="93503179"/>
<keyword evidence="7" id="KW-1185">Reference proteome</keyword>
<dbReference type="PRINTS" id="PR00455">
    <property type="entry name" value="HTHTETR"/>
</dbReference>
<reference evidence="6 7" key="1">
    <citation type="submission" date="2024-10" db="EMBL/GenBank/DDBJ databases">
        <title>The Natural Products Discovery Center: Release of the First 8490 Sequenced Strains for Exploring Actinobacteria Biosynthetic Diversity.</title>
        <authorList>
            <person name="Kalkreuter E."/>
            <person name="Kautsar S.A."/>
            <person name="Yang D."/>
            <person name="Bader C.D."/>
            <person name="Teijaro C.N."/>
            <person name="Fluegel L."/>
            <person name="Davis C.M."/>
            <person name="Simpson J.R."/>
            <person name="Lauterbach L."/>
            <person name="Steele A.D."/>
            <person name="Gui C."/>
            <person name="Meng S."/>
            <person name="Li G."/>
            <person name="Viehrig K."/>
            <person name="Ye F."/>
            <person name="Su P."/>
            <person name="Kiefer A.F."/>
            <person name="Nichols A."/>
            <person name="Cepeda A.J."/>
            <person name="Yan W."/>
            <person name="Fan B."/>
            <person name="Jiang Y."/>
            <person name="Adhikari A."/>
            <person name="Zheng C.-J."/>
            <person name="Schuster L."/>
            <person name="Cowan T.M."/>
            <person name="Smanski M.J."/>
            <person name="Chevrette M.G."/>
            <person name="De Carvalho L.P.S."/>
            <person name="Shen B."/>
        </authorList>
    </citation>
    <scope>NUCLEOTIDE SEQUENCE [LARGE SCALE GENOMIC DNA]</scope>
    <source>
        <strain evidence="6 7">NPDC020568</strain>
    </source>
</reference>
<sequence>MGIQNRRERERADRHRLIVDTARELAETEGWDAVTVRKLADRIEYSQPVLYSHFAGKRAIVTAVALDGITEAAAALRHARTTAPDKSAALAAVARAYTDFAAENPALYDAMFVLPTDLTFGDGAPEPLRNAFSELVTTFAPFAAETDVETLTETIWSTLHGLATLERNNRLRPGHRTERLTILQGWLEDAAHDPAEPHAK</sequence>
<gene>
    <name evidence="6" type="ORF">ACH4WX_30465</name>
</gene>
<evidence type="ECO:0000256" key="2">
    <source>
        <dbReference type="ARBA" id="ARBA00023125"/>
    </source>
</evidence>
<dbReference type="SUPFAM" id="SSF48498">
    <property type="entry name" value="Tetracyclin repressor-like, C-terminal domain"/>
    <property type="match status" value="1"/>
</dbReference>
<dbReference type="RefSeq" id="WP_051157048.1">
    <property type="nucleotide sequence ID" value="NZ_JBIRUQ010000012.1"/>
</dbReference>
<keyword evidence="2 4" id="KW-0238">DNA-binding</keyword>
<keyword evidence="1" id="KW-0805">Transcription regulation</keyword>
<dbReference type="Pfam" id="PF13305">
    <property type="entry name" value="TetR_C_33"/>
    <property type="match status" value="1"/>
</dbReference>
<evidence type="ECO:0000313" key="7">
    <source>
        <dbReference type="Proteomes" id="UP001611263"/>
    </source>
</evidence>
<evidence type="ECO:0000256" key="4">
    <source>
        <dbReference type="PROSITE-ProRule" id="PRU00335"/>
    </source>
</evidence>
<dbReference type="InterPro" id="IPR025996">
    <property type="entry name" value="MT1864/Rv1816-like_C"/>
</dbReference>
<evidence type="ECO:0000256" key="3">
    <source>
        <dbReference type="ARBA" id="ARBA00023163"/>
    </source>
</evidence>
<evidence type="ECO:0000256" key="1">
    <source>
        <dbReference type="ARBA" id="ARBA00023015"/>
    </source>
</evidence>
<dbReference type="SUPFAM" id="SSF46689">
    <property type="entry name" value="Homeodomain-like"/>
    <property type="match status" value="1"/>
</dbReference>
<evidence type="ECO:0000259" key="5">
    <source>
        <dbReference type="PROSITE" id="PS50977"/>
    </source>
</evidence>
<dbReference type="PANTHER" id="PTHR30055:SF234">
    <property type="entry name" value="HTH-TYPE TRANSCRIPTIONAL REGULATOR BETI"/>
    <property type="match status" value="1"/>
</dbReference>
<comment type="caution">
    <text evidence="6">The sequence shown here is derived from an EMBL/GenBank/DDBJ whole genome shotgun (WGS) entry which is preliminary data.</text>
</comment>
<dbReference type="Proteomes" id="UP001611263">
    <property type="component" value="Unassembled WGS sequence"/>
</dbReference>
<feature type="domain" description="HTH tetR-type" evidence="5">
    <location>
        <begin position="12"/>
        <end position="72"/>
    </location>
</feature>
<evidence type="ECO:0000313" key="6">
    <source>
        <dbReference type="EMBL" id="MFI1465057.1"/>
    </source>
</evidence>
<organism evidence="6 7">
    <name type="scientific">Nocardia carnea</name>
    <dbReference type="NCBI Taxonomy" id="37328"/>
    <lineage>
        <taxon>Bacteria</taxon>
        <taxon>Bacillati</taxon>
        <taxon>Actinomycetota</taxon>
        <taxon>Actinomycetes</taxon>
        <taxon>Mycobacteriales</taxon>
        <taxon>Nocardiaceae</taxon>
        <taxon>Nocardia</taxon>
    </lineage>
</organism>
<dbReference type="InterPro" id="IPR036271">
    <property type="entry name" value="Tet_transcr_reg_TetR-rel_C_sf"/>
</dbReference>
<feature type="DNA-binding region" description="H-T-H motif" evidence="4">
    <location>
        <begin position="35"/>
        <end position="54"/>
    </location>
</feature>
<dbReference type="InterPro" id="IPR009057">
    <property type="entry name" value="Homeodomain-like_sf"/>
</dbReference>
<protein>
    <submittedName>
        <fullName evidence="6">TetR/AcrR family transcriptional regulator</fullName>
    </submittedName>
</protein>
<dbReference type="Gene3D" id="1.10.357.10">
    <property type="entry name" value="Tetracycline Repressor, domain 2"/>
    <property type="match status" value="1"/>
</dbReference>
<name>A0ABW7TVJ9_9NOCA</name>
<dbReference type="EMBL" id="JBIRUQ010000012">
    <property type="protein sequence ID" value="MFI1465057.1"/>
    <property type="molecule type" value="Genomic_DNA"/>
</dbReference>
<accession>A0ABW7TVJ9</accession>
<dbReference type="Pfam" id="PF00440">
    <property type="entry name" value="TetR_N"/>
    <property type="match status" value="1"/>
</dbReference>
<dbReference type="InterPro" id="IPR001647">
    <property type="entry name" value="HTH_TetR"/>
</dbReference>